<dbReference type="AlphaFoldDB" id="A0A9J7KWS0"/>
<dbReference type="InterPro" id="IPR020846">
    <property type="entry name" value="MFS_dom"/>
</dbReference>
<feature type="compositionally biased region" description="Low complexity" evidence="6">
    <location>
        <begin position="74"/>
        <end position="95"/>
    </location>
</feature>
<feature type="transmembrane region" description="Helical" evidence="7">
    <location>
        <begin position="20"/>
        <end position="43"/>
    </location>
</feature>
<keyword evidence="5 7" id="KW-0472">Membrane</keyword>
<gene>
    <name evidence="10" type="primary">LOC118412921</name>
</gene>
<dbReference type="GeneID" id="118412921"/>
<feature type="transmembrane region" description="Helical" evidence="7">
    <location>
        <begin position="317"/>
        <end position="337"/>
    </location>
</feature>
<dbReference type="Pfam" id="PF07690">
    <property type="entry name" value="MFS_1"/>
    <property type="match status" value="1"/>
</dbReference>
<dbReference type="PROSITE" id="PS50850">
    <property type="entry name" value="MFS"/>
    <property type="match status" value="1"/>
</dbReference>
<evidence type="ECO:0000313" key="9">
    <source>
        <dbReference type="Proteomes" id="UP000001554"/>
    </source>
</evidence>
<feature type="transmembrane region" description="Helical" evidence="7">
    <location>
        <begin position="182"/>
        <end position="204"/>
    </location>
</feature>
<keyword evidence="9" id="KW-1185">Reference proteome</keyword>
<feature type="transmembrane region" description="Helical" evidence="7">
    <location>
        <begin position="415"/>
        <end position="436"/>
    </location>
</feature>
<evidence type="ECO:0000313" key="10">
    <source>
        <dbReference type="RefSeq" id="XP_035671872.1"/>
    </source>
</evidence>
<evidence type="ECO:0000256" key="3">
    <source>
        <dbReference type="ARBA" id="ARBA00022692"/>
    </source>
</evidence>
<dbReference type="Proteomes" id="UP000001554">
    <property type="component" value="Chromosome 4"/>
</dbReference>
<dbReference type="CDD" id="cd17384">
    <property type="entry name" value="MFS_SLC18A1_2_VAT1_2"/>
    <property type="match status" value="1"/>
</dbReference>
<dbReference type="GO" id="GO:0043195">
    <property type="term" value="C:terminal bouton"/>
    <property type="evidence" value="ECO:0000318"/>
    <property type="project" value="GO_Central"/>
</dbReference>
<protein>
    <submittedName>
        <fullName evidence="10">Synaptic vesicular amine transporter-like</fullName>
    </submittedName>
</protein>
<feature type="compositionally biased region" description="Low complexity" evidence="6">
    <location>
        <begin position="127"/>
        <end position="139"/>
    </location>
</feature>
<feature type="transmembrane region" description="Helical" evidence="7">
    <location>
        <begin position="278"/>
        <end position="296"/>
    </location>
</feature>
<keyword evidence="3 7" id="KW-0812">Transmembrane</keyword>
<feature type="transmembrane region" description="Helical" evidence="7">
    <location>
        <begin position="443"/>
        <end position="465"/>
    </location>
</feature>
<evidence type="ECO:0000256" key="1">
    <source>
        <dbReference type="ARBA" id="ARBA00004141"/>
    </source>
</evidence>
<evidence type="ECO:0000256" key="6">
    <source>
        <dbReference type="SAM" id="MobiDB-lite"/>
    </source>
</evidence>
<name>A0A9J7KWS0_BRAFL</name>
<dbReference type="OMA" id="RIFHWES"/>
<feature type="region of interest" description="Disordered" evidence="6">
    <location>
        <begin position="68"/>
        <end position="141"/>
    </location>
</feature>
<dbReference type="PANTHER" id="PTHR23506:SF23">
    <property type="entry name" value="GH10249P"/>
    <property type="match status" value="1"/>
</dbReference>
<dbReference type="OrthoDB" id="5086884at2759"/>
<dbReference type="RefSeq" id="XP_035671872.1">
    <property type="nucleotide sequence ID" value="XM_035815979.1"/>
</dbReference>
<dbReference type="KEGG" id="bfo:118412921"/>
<dbReference type="SUPFAM" id="SSF103473">
    <property type="entry name" value="MFS general substrate transporter"/>
    <property type="match status" value="1"/>
</dbReference>
<reference evidence="9" key="1">
    <citation type="journal article" date="2020" name="Nat. Ecol. Evol.">
        <title>Deeply conserved synteny resolves early events in vertebrate evolution.</title>
        <authorList>
            <person name="Simakov O."/>
            <person name="Marletaz F."/>
            <person name="Yue J.X."/>
            <person name="O'Connell B."/>
            <person name="Jenkins J."/>
            <person name="Brandt A."/>
            <person name="Calef R."/>
            <person name="Tung C.H."/>
            <person name="Huang T.K."/>
            <person name="Schmutz J."/>
            <person name="Satoh N."/>
            <person name="Yu J.K."/>
            <person name="Putnam N.H."/>
            <person name="Green R.E."/>
            <person name="Rokhsar D.S."/>
        </authorList>
    </citation>
    <scope>NUCLEOTIDE SEQUENCE [LARGE SCALE GENOMIC DNA]</scope>
    <source>
        <strain evidence="9">S238N-H82</strain>
    </source>
</reference>
<dbReference type="PANTHER" id="PTHR23506">
    <property type="entry name" value="GH10249P"/>
    <property type="match status" value="1"/>
</dbReference>
<accession>A0A9J7KWS0</accession>
<organism evidence="9 10">
    <name type="scientific">Branchiostoma floridae</name>
    <name type="common">Florida lancelet</name>
    <name type="synonym">Amphioxus</name>
    <dbReference type="NCBI Taxonomy" id="7739"/>
    <lineage>
        <taxon>Eukaryota</taxon>
        <taxon>Metazoa</taxon>
        <taxon>Chordata</taxon>
        <taxon>Cephalochordata</taxon>
        <taxon>Leptocardii</taxon>
        <taxon>Amphioxiformes</taxon>
        <taxon>Branchiostomatidae</taxon>
        <taxon>Branchiostoma</taxon>
    </lineage>
</organism>
<proteinExistence type="predicted"/>
<feature type="domain" description="Major facilitator superfamily (MFS) profile" evidence="8">
    <location>
        <begin position="21"/>
        <end position="501"/>
    </location>
</feature>
<feature type="transmembrane region" description="Helical" evidence="7">
    <location>
        <begin position="384"/>
        <end position="403"/>
    </location>
</feature>
<feature type="compositionally biased region" description="Basic and acidic residues" evidence="6">
    <location>
        <begin position="525"/>
        <end position="547"/>
    </location>
</feature>
<dbReference type="GO" id="GO:0015842">
    <property type="term" value="P:aminergic neurotransmitter loading into synaptic vesicle"/>
    <property type="evidence" value="ECO:0000318"/>
    <property type="project" value="GO_Central"/>
</dbReference>
<evidence type="ECO:0000256" key="7">
    <source>
        <dbReference type="SAM" id="Phobius"/>
    </source>
</evidence>
<reference evidence="10" key="2">
    <citation type="submission" date="2025-08" db="UniProtKB">
        <authorList>
            <consortium name="RefSeq"/>
        </authorList>
    </citation>
    <scope>IDENTIFICATION</scope>
    <source>
        <strain evidence="10">S238N-H82</strain>
        <tissue evidence="10">Testes</tissue>
    </source>
</reference>
<dbReference type="InterPro" id="IPR050930">
    <property type="entry name" value="MFS_Vesicular_Transporter"/>
</dbReference>
<dbReference type="FunFam" id="1.20.1250.20:FF:000793">
    <property type="entry name" value="GG12415"/>
    <property type="match status" value="1"/>
</dbReference>
<evidence type="ECO:0000256" key="2">
    <source>
        <dbReference type="ARBA" id="ARBA00022448"/>
    </source>
</evidence>
<evidence type="ECO:0000256" key="4">
    <source>
        <dbReference type="ARBA" id="ARBA00022989"/>
    </source>
</evidence>
<keyword evidence="4 7" id="KW-1133">Transmembrane helix</keyword>
<dbReference type="InterPro" id="IPR011701">
    <property type="entry name" value="MFS"/>
</dbReference>
<evidence type="ECO:0000259" key="8">
    <source>
        <dbReference type="PROSITE" id="PS50850"/>
    </source>
</evidence>
<dbReference type="GO" id="GO:0005335">
    <property type="term" value="F:serotonin:sodium:chloride symporter activity"/>
    <property type="evidence" value="ECO:0000318"/>
    <property type="project" value="GO_Central"/>
</dbReference>
<comment type="subcellular location">
    <subcellularLocation>
        <location evidence="1">Membrane</location>
        <topology evidence="1">Multi-pass membrane protein</topology>
    </subcellularLocation>
</comment>
<feature type="transmembrane region" description="Helical" evidence="7">
    <location>
        <begin position="246"/>
        <end position="272"/>
    </location>
</feature>
<feature type="region of interest" description="Disordered" evidence="6">
    <location>
        <begin position="521"/>
        <end position="547"/>
    </location>
</feature>
<dbReference type="FunFam" id="1.20.1250.20:FF:000401">
    <property type="entry name" value="Vesicular amine transporter"/>
    <property type="match status" value="1"/>
</dbReference>
<feature type="transmembrane region" description="Helical" evidence="7">
    <location>
        <begin position="477"/>
        <end position="496"/>
    </location>
</feature>
<dbReference type="Gene3D" id="1.20.1250.20">
    <property type="entry name" value="MFS general substrate transporter like domains"/>
    <property type="match status" value="2"/>
</dbReference>
<feature type="transmembrane region" description="Helical" evidence="7">
    <location>
        <begin position="357"/>
        <end position="377"/>
    </location>
</feature>
<keyword evidence="2" id="KW-0813">Transport</keyword>
<evidence type="ECO:0000256" key="5">
    <source>
        <dbReference type="ARBA" id="ARBA00023136"/>
    </source>
</evidence>
<sequence length="547" mass="60130">MSFRKKWDSFLEECRNSRVLVLIIVFIALLLDRMLITVVVPILPDYIYKLNHPRLPYYVNGNSTLPADPTLSATTTNQTEPEPQQHFTTTTPTQRTARHSQRPTENPEYWQPTEYWAPTGTNYPFSQTTQKTPTKNPQDTYHEVPTNQDLVDENLPVGILFASKATIQLIVNPFVGPMTNRVGYGIPMFIGFAITLVSTVVFAFGESYAVLFIARSIQGIGSACSSVAGMAVVADRYPDDAERGRAMGIALSGIALGCIGGPLFGGIMYQFFDKSVPFLILAGIALLEGCLQLLVLRPGAKKEILMEGAPLGVLLRDPYIVIAAGSICFANMAIALLEPTLPIWMMDTLDAPSWQIGSIWLPSSIAYLVGAYMFGFIATKLGRWLCGLLAMIFVGASMIWMPCARSFHGLIPPNAVLGLAIGVVDSSLMPIMGYLVDRRHVSVYGSVYAIADVANCVGFAIGPAVGGEVVVKYGFGWLMWGIGIINILYSPLCIFLREPPGKEEKEAILAQDECQVTYNAFHQQPDAEKQPEDYEEDEMKKQKLTIE</sequence>
<dbReference type="GO" id="GO:0030672">
    <property type="term" value="C:synaptic vesicle membrane"/>
    <property type="evidence" value="ECO:0000318"/>
    <property type="project" value="GO_Central"/>
</dbReference>
<dbReference type="InterPro" id="IPR036259">
    <property type="entry name" value="MFS_trans_sf"/>
</dbReference>